<comment type="subcellular location">
    <subcellularLocation>
        <location evidence="1">Membrane</location>
        <topology evidence="1">Multi-pass membrane protein</topology>
    </subcellularLocation>
</comment>
<gene>
    <name evidence="6" type="ORF">SAMN05660282_01596</name>
</gene>
<dbReference type="STRING" id="185761.SAMN05660282_01596"/>
<dbReference type="OrthoDB" id="4377071at2"/>
<name>A0A1I2TTA8_9CORY</name>
<dbReference type="EMBL" id="FOPJ01000010">
    <property type="protein sequence ID" value="SFG68088.1"/>
    <property type="molecule type" value="Genomic_DNA"/>
</dbReference>
<proteinExistence type="predicted"/>
<evidence type="ECO:0000256" key="2">
    <source>
        <dbReference type="ARBA" id="ARBA00022692"/>
    </source>
</evidence>
<evidence type="ECO:0000256" key="5">
    <source>
        <dbReference type="SAM" id="Phobius"/>
    </source>
</evidence>
<evidence type="ECO:0000256" key="1">
    <source>
        <dbReference type="ARBA" id="ARBA00004141"/>
    </source>
</evidence>
<feature type="transmembrane region" description="Helical" evidence="5">
    <location>
        <begin position="95"/>
        <end position="116"/>
    </location>
</feature>
<keyword evidence="2 5" id="KW-0812">Transmembrane</keyword>
<dbReference type="GO" id="GO:0016020">
    <property type="term" value="C:membrane"/>
    <property type="evidence" value="ECO:0007669"/>
    <property type="project" value="UniProtKB-SubCell"/>
</dbReference>
<protein>
    <submittedName>
        <fullName evidence="6">DoxX-like family protein</fullName>
    </submittedName>
</protein>
<dbReference type="Proteomes" id="UP000199065">
    <property type="component" value="Unassembled WGS sequence"/>
</dbReference>
<feature type="transmembrane region" description="Helical" evidence="5">
    <location>
        <begin position="70"/>
        <end position="88"/>
    </location>
</feature>
<feature type="transmembrane region" description="Helical" evidence="5">
    <location>
        <begin position="6"/>
        <end position="23"/>
    </location>
</feature>
<keyword evidence="4 5" id="KW-0472">Membrane</keyword>
<reference evidence="6 7" key="1">
    <citation type="submission" date="2016-10" db="EMBL/GenBank/DDBJ databases">
        <authorList>
            <person name="de Groot N.N."/>
        </authorList>
    </citation>
    <scope>NUCLEOTIDE SEQUENCE [LARGE SCALE GENOMIC DNA]</scope>
    <source>
        <strain>J11</strain>
        <strain evidence="7">PG 39</strain>
    </source>
</reference>
<evidence type="ECO:0000313" key="7">
    <source>
        <dbReference type="Proteomes" id="UP000199065"/>
    </source>
</evidence>
<dbReference type="InterPro" id="IPR032808">
    <property type="entry name" value="DoxX"/>
</dbReference>
<dbReference type="RefSeq" id="WP_092286213.1">
    <property type="nucleotide sequence ID" value="NZ_FOPJ01000010.1"/>
</dbReference>
<evidence type="ECO:0000256" key="3">
    <source>
        <dbReference type="ARBA" id="ARBA00022989"/>
    </source>
</evidence>
<dbReference type="AlphaFoldDB" id="A0A1I2TTA8"/>
<evidence type="ECO:0000256" key="4">
    <source>
        <dbReference type="ARBA" id="ARBA00023136"/>
    </source>
</evidence>
<feature type="transmembrane region" description="Helical" evidence="5">
    <location>
        <begin position="44"/>
        <end position="64"/>
    </location>
</feature>
<organism evidence="6 7">
    <name type="scientific">Corynebacterium spheniscorum</name>
    <dbReference type="NCBI Taxonomy" id="185761"/>
    <lineage>
        <taxon>Bacteria</taxon>
        <taxon>Bacillati</taxon>
        <taxon>Actinomycetota</taxon>
        <taxon>Actinomycetes</taxon>
        <taxon>Mycobacteriales</taxon>
        <taxon>Corynebacteriaceae</taxon>
        <taxon>Corynebacterium</taxon>
    </lineage>
</organism>
<accession>A0A1I2TTA8</accession>
<sequence length="117" mass="12652">MIVLPTWWAPSLLALILLGDVAISLRPIGFIRQCLESVELPQRWWWVLIIIKLLAATGLIAGIWIPGIAFAANVGVIAYFVCAAIAHIRAGATGTAFRVNCLGMLVLSIALLILSYI</sequence>
<evidence type="ECO:0000313" key="6">
    <source>
        <dbReference type="EMBL" id="SFG68088.1"/>
    </source>
</evidence>
<keyword evidence="7" id="KW-1185">Reference proteome</keyword>
<dbReference type="Pfam" id="PF13564">
    <property type="entry name" value="DoxX_2"/>
    <property type="match status" value="1"/>
</dbReference>
<keyword evidence="3 5" id="KW-1133">Transmembrane helix</keyword>